<dbReference type="NCBIfam" id="NF041023">
    <property type="entry name" value="PP0621_fam"/>
    <property type="match status" value="1"/>
</dbReference>
<organism evidence="1">
    <name type="scientific">mine drainage metagenome</name>
    <dbReference type="NCBI Taxonomy" id="410659"/>
    <lineage>
        <taxon>unclassified sequences</taxon>
        <taxon>metagenomes</taxon>
        <taxon>ecological metagenomes</taxon>
    </lineage>
</organism>
<sequence length="72" mass="8284">MSRLLFLLAIFIVVYLLLRSYRRQSPRQTPLDSSEEMVRCAKCGVHLPKSESILAGGNFYCSDAHRREHTSK</sequence>
<dbReference type="AlphaFoldDB" id="A0A1J5ST66"/>
<evidence type="ECO:0000313" key="1">
    <source>
        <dbReference type="EMBL" id="OIR11705.1"/>
    </source>
</evidence>
<proteinExistence type="predicted"/>
<protein>
    <submittedName>
        <fullName evidence="1">Uncharacterized protein</fullName>
    </submittedName>
</protein>
<comment type="caution">
    <text evidence="1">The sequence shown here is derived from an EMBL/GenBank/DDBJ whole genome shotgun (WGS) entry which is preliminary data.</text>
</comment>
<reference evidence="1" key="1">
    <citation type="submission" date="2016-10" db="EMBL/GenBank/DDBJ databases">
        <title>Sequence of Gallionella enrichment culture.</title>
        <authorList>
            <person name="Poehlein A."/>
            <person name="Muehling M."/>
            <person name="Daniel R."/>
        </authorList>
    </citation>
    <scope>NUCLEOTIDE SEQUENCE</scope>
</reference>
<name>A0A1J5ST66_9ZZZZ</name>
<dbReference type="InterPro" id="IPR049708">
    <property type="entry name" value="PP0621-like"/>
</dbReference>
<accession>A0A1J5ST66</accession>
<gene>
    <name evidence="1" type="ORF">GALL_65610</name>
</gene>
<dbReference type="EMBL" id="MLJW01000019">
    <property type="protein sequence ID" value="OIR11705.1"/>
    <property type="molecule type" value="Genomic_DNA"/>
</dbReference>